<dbReference type="InterPro" id="IPR052542">
    <property type="entry name" value="Cholesterol_Oxidase"/>
</dbReference>
<dbReference type="EC" id="5.3.3.1" evidence="11"/>
<evidence type="ECO:0000256" key="5">
    <source>
        <dbReference type="ARBA" id="ARBA00022827"/>
    </source>
</evidence>
<evidence type="ECO:0000256" key="15">
    <source>
        <dbReference type="ARBA" id="ARBA00049778"/>
    </source>
</evidence>
<gene>
    <name evidence="18" type="ORF">ACFPER_04355</name>
</gene>
<keyword evidence="7" id="KW-0443">Lipid metabolism</keyword>
<dbReference type="PANTHER" id="PTHR47470">
    <property type="entry name" value="CHOLESTEROL OXIDASE"/>
    <property type="match status" value="1"/>
</dbReference>
<comment type="pathway">
    <text evidence="12">Steroid metabolism; cholesterol degradation.</text>
</comment>
<evidence type="ECO:0000256" key="3">
    <source>
        <dbReference type="ARBA" id="ARBA00022548"/>
    </source>
</evidence>
<feature type="region of interest" description="Disordered" evidence="16">
    <location>
        <begin position="551"/>
        <end position="599"/>
    </location>
</feature>
<dbReference type="PANTHER" id="PTHR47470:SF1">
    <property type="entry name" value="FAD-DEPENDENT OXIDOREDUCTASE 2 FAD BINDING DOMAIN-CONTAINING PROTEIN"/>
    <property type="match status" value="1"/>
</dbReference>
<evidence type="ECO:0000256" key="11">
    <source>
        <dbReference type="ARBA" id="ARBA00038856"/>
    </source>
</evidence>
<name>A0ABV9R1L8_9MICO</name>
<evidence type="ECO:0000313" key="19">
    <source>
        <dbReference type="Proteomes" id="UP001595960"/>
    </source>
</evidence>
<comment type="similarity">
    <text evidence="2">Belongs to the GMC oxidoreductase family.</text>
</comment>
<evidence type="ECO:0000256" key="14">
    <source>
        <dbReference type="ARBA" id="ARBA00049744"/>
    </source>
</evidence>
<evidence type="ECO:0000256" key="12">
    <source>
        <dbReference type="ARBA" id="ARBA00049645"/>
    </source>
</evidence>
<keyword evidence="8" id="KW-1207">Sterol metabolism</keyword>
<evidence type="ECO:0000256" key="10">
    <source>
        <dbReference type="ARBA" id="ARBA00023235"/>
    </source>
</evidence>
<evidence type="ECO:0000256" key="6">
    <source>
        <dbReference type="ARBA" id="ARBA00023002"/>
    </source>
</evidence>
<dbReference type="Proteomes" id="UP001595960">
    <property type="component" value="Unassembled WGS sequence"/>
</dbReference>
<evidence type="ECO:0000256" key="7">
    <source>
        <dbReference type="ARBA" id="ARBA00023098"/>
    </source>
</evidence>
<reference evidence="19" key="1">
    <citation type="journal article" date="2019" name="Int. J. Syst. Evol. Microbiol.">
        <title>The Global Catalogue of Microorganisms (GCM) 10K type strain sequencing project: providing services to taxonomists for standard genome sequencing and annotation.</title>
        <authorList>
            <consortium name="The Broad Institute Genomics Platform"/>
            <consortium name="The Broad Institute Genome Sequencing Center for Infectious Disease"/>
            <person name="Wu L."/>
            <person name="Ma J."/>
        </authorList>
    </citation>
    <scope>NUCLEOTIDE SEQUENCE [LARGE SCALE GENOMIC DNA]</scope>
    <source>
        <strain evidence="19">CGMCC 1.12192</strain>
    </source>
</reference>
<dbReference type="Pfam" id="PF05199">
    <property type="entry name" value="GMC_oxred_C"/>
    <property type="match status" value="1"/>
</dbReference>
<dbReference type="Gene3D" id="3.50.50.60">
    <property type="entry name" value="FAD/NAD(P)-binding domain"/>
    <property type="match status" value="3"/>
</dbReference>
<evidence type="ECO:0000313" key="18">
    <source>
        <dbReference type="EMBL" id="MFC4828011.1"/>
    </source>
</evidence>
<dbReference type="InterPro" id="IPR036188">
    <property type="entry name" value="FAD/NAD-bd_sf"/>
</dbReference>
<evidence type="ECO:0000256" key="9">
    <source>
        <dbReference type="ARBA" id="ARBA00023221"/>
    </source>
</evidence>
<dbReference type="InterPro" id="IPR007867">
    <property type="entry name" value="GMC_OxRtase_C"/>
</dbReference>
<protein>
    <recommendedName>
        <fullName evidence="14">Cholesterol oxidase</fullName>
        <ecNumber evidence="13">1.1.3.6</ecNumber>
        <ecNumber evidence="11">5.3.3.1</ecNumber>
    </recommendedName>
    <alternativeName>
        <fullName evidence="15">Cholesterol isomerase</fullName>
    </alternativeName>
</protein>
<dbReference type="EMBL" id="JBHSJC010000001">
    <property type="protein sequence ID" value="MFC4828011.1"/>
    <property type="molecule type" value="Genomic_DNA"/>
</dbReference>
<dbReference type="SUPFAM" id="SSF51905">
    <property type="entry name" value="FAD/NAD(P)-binding domain"/>
    <property type="match status" value="1"/>
</dbReference>
<comment type="cofactor">
    <cofactor evidence="1">
        <name>FAD</name>
        <dbReference type="ChEBI" id="CHEBI:57692"/>
    </cofactor>
</comment>
<feature type="domain" description="Glucose-methanol-choline oxidoreductase C-terminal" evidence="17">
    <location>
        <begin position="486"/>
        <end position="543"/>
    </location>
</feature>
<dbReference type="Pfam" id="PF13450">
    <property type="entry name" value="NAD_binding_8"/>
    <property type="match status" value="1"/>
</dbReference>
<feature type="compositionally biased region" description="Low complexity" evidence="16">
    <location>
        <begin position="586"/>
        <end position="599"/>
    </location>
</feature>
<dbReference type="EC" id="1.1.3.6" evidence="13"/>
<sequence length="808" mass="87165">MVESIERVDAVVIGSGFGGSVVAHRLAEGGRSVVLMERGRSYPPGAFARTPTEFGENFWSPGDELYGLFETWSFRGLEGVVSSGLGGGSLIYANVLLRKDPEWFVHDSPLPGGGYENWPISRDDLEPHYDRVEAMLDATPYPYRDTPKTEAFEMAARAAGHDTLRPPLAVTFADADGAVGPFLPVAPKPYGNLHGRARFTCSQCGECDIGCNYGAKNSLDHTYLSAAAHHGADLRTLHEVRGVRPVDDEWEVRYRVHRPGEGPPAEGAIRAQRVVLGAGTFGSTYLLLRNRASLRGLSPALGTRFCGNGDLIGFLMGAKEQIDKVARARRIAGSRGPVITSAIRVGDRVDGDGSTGRGYYVQEAGYPGFLNWLLETAQLRSVVSRSTRVALTMIAKRLSLAGESNISADLAHVLGRSSLSTSSLPVLGMGRDVPDGVMYLDRGRLAVDWTTATSLEYFGAMRTTMSEFARSLGARFVDNPLWLAKRVITVHPLGGAPMGRNEFEGVVDPWGEVWGHPGLSVVDGSAMPGPVGPNPSLTIAAFADRAADRMLESWPRQRRRRRPATGKEPHMDATTPEPEEPPIGPAPGASGAPGASPTSVAFTEQMKGFFVLGEGDPRSAAADARVRDERMMFELTITAPDIDAFVEGDSHEGVATGYLESDALGGRQQVERGWFNLFVGSARDDERLMKYRLWLTTDAGTPVTFVGFKEVRDDPGFDLWEDTTTLFVQVLDGHVPPPAEVSDTGLLDPTDPAVLGAGVLRIAPLDFAEQLTTFRTTGPGGAEAMARFGSLFLGRLWSTYGRLAKEEA</sequence>
<evidence type="ECO:0000256" key="2">
    <source>
        <dbReference type="ARBA" id="ARBA00010790"/>
    </source>
</evidence>
<keyword evidence="10" id="KW-0413">Isomerase</keyword>
<evidence type="ECO:0000256" key="4">
    <source>
        <dbReference type="ARBA" id="ARBA00022630"/>
    </source>
</evidence>
<keyword evidence="9" id="KW-0753">Steroid metabolism</keyword>
<accession>A0ABV9R1L8</accession>
<keyword evidence="19" id="KW-1185">Reference proteome</keyword>
<comment type="caution">
    <text evidence="18">The sequence shown here is derived from an EMBL/GenBank/DDBJ whole genome shotgun (WGS) entry which is preliminary data.</text>
</comment>
<evidence type="ECO:0000256" key="1">
    <source>
        <dbReference type="ARBA" id="ARBA00001974"/>
    </source>
</evidence>
<keyword evidence="4" id="KW-0285">Flavoprotein</keyword>
<organism evidence="18 19">
    <name type="scientific">Agromyces aurantiacus</name>
    <dbReference type="NCBI Taxonomy" id="165814"/>
    <lineage>
        <taxon>Bacteria</taxon>
        <taxon>Bacillati</taxon>
        <taxon>Actinomycetota</taxon>
        <taxon>Actinomycetes</taxon>
        <taxon>Micrococcales</taxon>
        <taxon>Microbacteriaceae</taxon>
        <taxon>Agromyces</taxon>
    </lineage>
</organism>
<evidence type="ECO:0000256" key="16">
    <source>
        <dbReference type="SAM" id="MobiDB-lite"/>
    </source>
</evidence>
<evidence type="ECO:0000256" key="8">
    <source>
        <dbReference type="ARBA" id="ARBA00023166"/>
    </source>
</evidence>
<keyword evidence="5" id="KW-0274">FAD</keyword>
<evidence type="ECO:0000259" key="17">
    <source>
        <dbReference type="Pfam" id="PF05199"/>
    </source>
</evidence>
<keyword evidence="6" id="KW-0560">Oxidoreductase</keyword>
<evidence type="ECO:0000256" key="13">
    <source>
        <dbReference type="ARBA" id="ARBA00049723"/>
    </source>
</evidence>
<dbReference type="RefSeq" id="WP_239562497.1">
    <property type="nucleotide sequence ID" value="NZ_JAFBBW010000001.1"/>
</dbReference>
<proteinExistence type="inferred from homology"/>
<keyword evidence="3" id="KW-0153">Cholesterol metabolism</keyword>